<keyword evidence="1" id="KW-0732">Signal</keyword>
<reference evidence="2 3" key="1">
    <citation type="submission" date="2017-03" db="EMBL/GenBank/DDBJ databases">
        <authorList>
            <person name="Afonso C.L."/>
            <person name="Miller P.J."/>
            <person name="Scott M.A."/>
            <person name="Spackman E."/>
            <person name="Goraichik I."/>
            <person name="Dimitrov K.M."/>
            <person name="Suarez D.L."/>
            <person name="Swayne D.E."/>
        </authorList>
    </citation>
    <scope>NUCLEOTIDE SEQUENCE [LARGE SCALE GENOMIC DNA]</scope>
    <source>
        <strain evidence="2 3">CECT 7450</strain>
    </source>
</reference>
<proteinExistence type="predicted"/>
<protein>
    <submittedName>
        <fullName evidence="2">Uncharacterized protein</fullName>
    </submittedName>
</protein>
<name>A0A1X6YNM1_9RHOB</name>
<evidence type="ECO:0000256" key="1">
    <source>
        <dbReference type="SAM" id="SignalP"/>
    </source>
</evidence>
<gene>
    <name evidence="2" type="ORF">ROA7450_01092</name>
</gene>
<dbReference type="Proteomes" id="UP000193061">
    <property type="component" value="Unassembled WGS sequence"/>
</dbReference>
<evidence type="ECO:0000313" key="3">
    <source>
        <dbReference type="Proteomes" id="UP000193061"/>
    </source>
</evidence>
<organism evidence="2 3">
    <name type="scientific">Roseovarius albus</name>
    <dbReference type="NCBI Taxonomy" id="1247867"/>
    <lineage>
        <taxon>Bacteria</taxon>
        <taxon>Pseudomonadati</taxon>
        <taxon>Pseudomonadota</taxon>
        <taxon>Alphaproteobacteria</taxon>
        <taxon>Rhodobacterales</taxon>
        <taxon>Roseobacteraceae</taxon>
        <taxon>Roseovarius</taxon>
    </lineage>
</organism>
<evidence type="ECO:0000313" key="2">
    <source>
        <dbReference type="EMBL" id="SLN26121.1"/>
    </source>
</evidence>
<dbReference type="RefSeq" id="WP_085804613.1">
    <property type="nucleotide sequence ID" value="NZ_FWFX01000002.1"/>
</dbReference>
<dbReference type="EMBL" id="FWFX01000002">
    <property type="protein sequence ID" value="SLN26121.1"/>
    <property type="molecule type" value="Genomic_DNA"/>
</dbReference>
<sequence>MSVIFKPVVFCILRAIYLALVAGFLAGSQSVAQDNESTDPIHGLWYGSDGLTYSIALKNDTDISITPTGEDAQPSVVPSFSPPQITATAPTMLNGLTLDGLYRPDGFEVAALLAEFENFNFHPKSVSLGVRLALTNSYPDLSSRIDVAMLSAHKMQLTRHIIRLKWQQKDPPVLIEVTEKASIQEILLTRAPCAIQTLSFRSAADSKTGRTKFKYRHIRTDIRRADANGNFAEDAGVSIDMTSSKPPVAGMKKLYENLLAAEGLTMHQLLNADPSAGADNRSGTSEHSFGCDTGYRCVKVGELDPHGNLFPTETIRSTAADQRTIITGINRIVKLPNKGDHLVTFLIRFQGKLEQFRGVCVPEQ</sequence>
<dbReference type="AlphaFoldDB" id="A0A1X6YNM1"/>
<accession>A0A1X6YNM1</accession>
<feature type="chain" id="PRO_5012507662" evidence="1">
    <location>
        <begin position="33"/>
        <end position="364"/>
    </location>
</feature>
<keyword evidence="3" id="KW-1185">Reference proteome</keyword>
<feature type="signal peptide" evidence="1">
    <location>
        <begin position="1"/>
        <end position="32"/>
    </location>
</feature>